<dbReference type="AlphaFoldDB" id="A0A4Y7J1S4"/>
<accession>A0A4Y7J1S4</accession>
<evidence type="ECO:0000313" key="1">
    <source>
        <dbReference type="EMBL" id="RZC53891.1"/>
    </source>
</evidence>
<sequence>MKAILWRWHQISGKIYLRRFRTSIDGSPLPEKSLERVVEDGGRDIMRSFVPMGVSRSIDALAEKESVCNTRTGHL</sequence>
<organism evidence="1 2">
    <name type="scientific">Papaver somniferum</name>
    <name type="common">Opium poppy</name>
    <dbReference type="NCBI Taxonomy" id="3469"/>
    <lineage>
        <taxon>Eukaryota</taxon>
        <taxon>Viridiplantae</taxon>
        <taxon>Streptophyta</taxon>
        <taxon>Embryophyta</taxon>
        <taxon>Tracheophyta</taxon>
        <taxon>Spermatophyta</taxon>
        <taxon>Magnoliopsida</taxon>
        <taxon>Ranunculales</taxon>
        <taxon>Papaveraceae</taxon>
        <taxon>Papaveroideae</taxon>
        <taxon>Papaver</taxon>
    </lineage>
</organism>
<dbReference type="Proteomes" id="UP000316621">
    <property type="component" value="Chromosome 3"/>
</dbReference>
<gene>
    <name evidence="1" type="ORF">C5167_012748</name>
</gene>
<proteinExistence type="predicted"/>
<evidence type="ECO:0000313" key="2">
    <source>
        <dbReference type="Proteomes" id="UP000316621"/>
    </source>
</evidence>
<name>A0A4Y7J1S4_PAPSO</name>
<dbReference type="EMBL" id="CM010717">
    <property type="protein sequence ID" value="RZC53891.1"/>
    <property type="molecule type" value="Genomic_DNA"/>
</dbReference>
<reference evidence="1 2" key="1">
    <citation type="journal article" date="2018" name="Science">
        <title>The opium poppy genome and morphinan production.</title>
        <authorList>
            <person name="Guo L."/>
            <person name="Winzer T."/>
            <person name="Yang X."/>
            <person name="Li Y."/>
            <person name="Ning Z."/>
            <person name="He Z."/>
            <person name="Teodor R."/>
            <person name="Lu Y."/>
            <person name="Bowser T.A."/>
            <person name="Graham I.A."/>
            <person name="Ye K."/>
        </authorList>
    </citation>
    <scope>NUCLEOTIDE SEQUENCE [LARGE SCALE GENOMIC DNA]</scope>
    <source>
        <strain evidence="2">cv. HN1</strain>
        <tissue evidence="1">Leaves</tissue>
    </source>
</reference>
<dbReference type="Gramene" id="RZC53891">
    <property type="protein sequence ID" value="RZC53891"/>
    <property type="gene ID" value="C5167_012748"/>
</dbReference>
<keyword evidence="2" id="KW-1185">Reference proteome</keyword>
<protein>
    <submittedName>
        <fullName evidence="1">Uncharacterized protein</fullName>
    </submittedName>
</protein>